<dbReference type="GO" id="GO:0022857">
    <property type="term" value="F:transmembrane transporter activity"/>
    <property type="evidence" value="ECO:0007669"/>
    <property type="project" value="UniProtKB-UniRule"/>
</dbReference>
<gene>
    <name evidence="2" type="primary">yhhQ</name>
    <name evidence="2" type="ORF">NCTC10717_00932</name>
</gene>
<keyword evidence="1" id="KW-0812">Transmembrane</keyword>
<proteinExistence type="inferred from homology"/>
<keyword evidence="1" id="KW-0997">Cell inner membrane</keyword>
<feature type="transmembrane region" description="Helical" evidence="1">
    <location>
        <begin position="144"/>
        <end position="167"/>
    </location>
</feature>
<protein>
    <recommendedName>
        <fullName evidence="1">Probable queuosine precursor transporter</fullName>
        <shortName evidence="1">Q precursor transporter</shortName>
    </recommendedName>
</protein>
<sequence>MQIQQFNFSPAQQQKALRWLVFWHMIVIISSNYLVQISFTLFGLHTTWGAFTFPFIFLTTDLTVRIFGAALARKIIFFSMIPALFISYFIGVLFLNGEFTGFAALSSLNTVVARIALASLLGYLIGQIMDVSVFNRLRRHKQWWLAPAASTLFGNALDTLAFFSTAFYKSADPFLAEHWVEIALMDYAWKLSISIVLFLPAYGILLKILSDKLTRISKDHTANLSQAGAYSS</sequence>
<evidence type="ECO:0000313" key="3">
    <source>
        <dbReference type="Proteomes" id="UP000254575"/>
    </source>
</evidence>
<reference evidence="2 3" key="1">
    <citation type="submission" date="2018-06" db="EMBL/GenBank/DDBJ databases">
        <authorList>
            <consortium name="Pathogen Informatics"/>
            <person name="Doyle S."/>
        </authorList>
    </citation>
    <scope>NUCLEOTIDE SEQUENCE [LARGE SCALE GENOMIC DNA]</scope>
    <source>
        <strain evidence="2 3">NCTC10717</strain>
    </source>
</reference>
<feature type="transmembrane region" description="Helical" evidence="1">
    <location>
        <begin position="101"/>
        <end position="124"/>
    </location>
</feature>
<feature type="transmembrane region" description="Helical" evidence="1">
    <location>
        <begin position="21"/>
        <end position="42"/>
    </location>
</feature>
<feature type="transmembrane region" description="Helical" evidence="1">
    <location>
        <begin position="75"/>
        <end position="95"/>
    </location>
</feature>
<evidence type="ECO:0000256" key="1">
    <source>
        <dbReference type="HAMAP-Rule" id="MF_02088"/>
    </source>
</evidence>
<evidence type="ECO:0000313" key="2">
    <source>
        <dbReference type="EMBL" id="SUO96298.1"/>
    </source>
</evidence>
<dbReference type="GO" id="GO:0005886">
    <property type="term" value="C:plasma membrane"/>
    <property type="evidence" value="ECO:0007669"/>
    <property type="project" value="UniProtKB-SubCell"/>
</dbReference>
<dbReference type="EMBL" id="UHIA01000004">
    <property type="protein sequence ID" value="SUO96298.1"/>
    <property type="molecule type" value="Genomic_DNA"/>
</dbReference>
<comment type="similarity">
    <text evidence="1">Belongs to the vitamin uptake transporter (VUT/ECF) (TC 2.A.88) family. Q precursor transporter subfamily.</text>
</comment>
<comment type="subcellular location">
    <subcellularLocation>
        <location evidence="1">Cell inner membrane</location>
        <topology evidence="1">Multi-pass membrane protein</topology>
    </subcellularLocation>
</comment>
<dbReference type="NCBIfam" id="TIGR00697">
    <property type="entry name" value="queuosine precursor transporter"/>
    <property type="match status" value="1"/>
</dbReference>
<keyword evidence="3" id="KW-1185">Reference proteome</keyword>
<dbReference type="Proteomes" id="UP000254575">
    <property type="component" value="Unassembled WGS sequence"/>
</dbReference>
<keyword evidence="1" id="KW-0813">Transport</keyword>
<keyword evidence="1" id="KW-1133">Transmembrane helix</keyword>
<comment type="function">
    <text evidence="1">Involved in the import of queuosine (Q) precursors, required for Q precursor salvage.</text>
</comment>
<feature type="transmembrane region" description="Helical" evidence="1">
    <location>
        <begin position="48"/>
        <end position="68"/>
    </location>
</feature>
<dbReference type="PANTHER" id="PTHR34300:SF1">
    <property type="entry name" value="QUEUOSINE PRECURSOR TRANSPORTER"/>
    <property type="match status" value="1"/>
</dbReference>
<name>A0A380MVH7_9GAMM</name>
<dbReference type="PANTHER" id="PTHR34300">
    <property type="entry name" value="QUEUOSINE PRECURSOR TRANSPORTER-RELATED"/>
    <property type="match status" value="1"/>
</dbReference>
<keyword evidence="1" id="KW-1003">Cell membrane</keyword>
<dbReference type="Pfam" id="PF02592">
    <property type="entry name" value="Vut_1"/>
    <property type="match status" value="1"/>
</dbReference>
<dbReference type="HAMAP" id="MF_02088">
    <property type="entry name" value="Q_prec_transport"/>
    <property type="match status" value="1"/>
</dbReference>
<dbReference type="RefSeq" id="WP_115218202.1">
    <property type="nucleotide sequence ID" value="NZ_UHIA01000004.1"/>
</dbReference>
<dbReference type="OrthoDB" id="7065604at2"/>
<dbReference type="InterPro" id="IPR003744">
    <property type="entry name" value="YhhQ"/>
</dbReference>
<keyword evidence="1" id="KW-0472">Membrane</keyword>
<organism evidence="2 3">
    <name type="scientific">Suttonella indologenes</name>
    <dbReference type="NCBI Taxonomy" id="13276"/>
    <lineage>
        <taxon>Bacteria</taxon>
        <taxon>Pseudomonadati</taxon>
        <taxon>Pseudomonadota</taxon>
        <taxon>Gammaproteobacteria</taxon>
        <taxon>Cardiobacteriales</taxon>
        <taxon>Cardiobacteriaceae</taxon>
        <taxon>Suttonella</taxon>
    </lineage>
</organism>
<dbReference type="NCBIfam" id="NF008406">
    <property type="entry name" value="PRK11212.1"/>
    <property type="match status" value="1"/>
</dbReference>
<feature type="transmembrane region" description="Helical" evidence="1">
    <location>
        <begin position="187"/>
        <end position="209"/>
    </location>
</feature>
<dbReference type="AlphaFoldDB" id="A0A380MVH7"/>
<accession>A0A380MVH7</accession>